<keyword evidence="4" id="KW-1185">Reference proteome</keyword>
<gene>
    <name evidence="3" type="ORF">G7Y89_g5630</name>
</gene>
<accession>A0A8H4RNI9</accession>
<dbReference type="GO" id="GO:0008242">
    <property type="term" value="F:omega peptidase activity"/>
    <property type="evidence" value="ECO:0007669"/>
    <property type="project" value="TreeGrafter"/>
</dbReference>
<name>A0A8H4RNI9_9HELO</name>
<comment type="caution">
    <text evidence="3">The sequence shown here is derived from an EMBL/GenBank/DDBJ whole genome shotgun (WGS) entry which is preliminary data.</text>
</comment>
<feature type="region of interest" description="Disordered" evidence="1">
    <location>
        <begin position="273"/>
        <end position="324"/>
    </location>
</feature>
<dbReference type="PANTHER" id="PTHR43187">
    <property type="entry name" value="GLUTAMINE AMIDOTRANSFERASE DUG3-RELATED"/>
    <property type="match status" value="1"/>
</dbReference>
<reference evidence="3 4" key="1">
    <citation type="submission" date="2020-03" db="EMBL/GenBank/DDBJ databases">
        <title>Draft Genome Sequence of Cudoniella acicularis.</title>
        <authorList>
            <person name="Buettner E."/>
            <person name="Kellner H."/>
        </authorList>
    </citation>
    <scope>NUCLEOTIDE SEQUENCE [LARGE SCALE GENOMIC DNA]</scope>
    <source>
        <strain evidence="3 4">DSM 108380</strain>
    </source>
</reference>
<proteinExistence type="predicted"/>
<dbReference type="EMBL" id="JAAMPI010000342">
    <property type="protein sequence ID" value="KAF4632506.1"/>
    <property type="molecule type" value="Genomic_DNA"/>
</dbReference>
<evidence type="ECO:0000313" key="4">
    <source>
        <dbReference type="Proteomes" id="UP000566819"/>
    </source>
</evidence>
<sequence length="360" mass="39366">MCSPAHALSKQVHEHYLPKLLSHDPADHAESTTEAEITVRNRLFNVDGFGMAWYSETLSTFSPSSSSSMPKPSLHPALYKTIQPPLHDSNFRSICSNTASKVVLAHIRAATATAITPTNNHPFTFGILTIMHNGYISSFPQIKRKMCEAMSQEAYEHIGGGTDTEHLAALLMTFLCPSKPTQQANPYSTEEGESSFPAAWESYHSVSEMQAALQKTINTIISIQVETLGKSAEPNDLNVALTDGRSLVACRFRNHRTEQPPSLYYSTSAGVTLNRQFPDHPDGAEGPNGPCPDGHGKDNVEGHNPRASKEAEDHGKHVIVSSEPTTYKDEEWSLIEKNRVVLVEGGGGVAIENLRYPGMD</sequence>
<dbReference type="GO" id="GO:0061672">
    <property type="term" value="C:glutathione hydrolase complex"/>
    <property type="evidence" value="ECO:0007669"/>
    <property type="project" value="TreeGrafter"/>
</dbReference>
<dbReference type="PANTHER" id="PTHR43187:SF1">
    <property type="entry name" value="GLUTAMINE AMIDOTRANSFERASE DUG3-RELATED"/>
    <property type="match status" value="1"/>
</dbReference>
<dbReference type="InterPro" id="IPR017932">
    <property type="entry name" value="GATase_2_dom"/>
</dbReference>
<protein>
    <recommendedName>
        <fullName evidence="2">Glutamine amidotransferase type-2 domain-containing protein</fullName>
    </recommendedName>
</protein>
<feature type="compositionally biased region" description="Basic and acidic residues" evidence="1">
    <location>
        <begin position="294"/>
        <end position="316"/>
    </location>
</feature>
<organism evidence="3 4">
    <name type="scientific">Cudoniella acicularis</name>
    <dbReference type="NCBI Taxonomy" id="354080"/>
    <lineage>
        <taxon>Eukaryota</taxon>
        <taxon>Fungi</taxon>
        <taxon>Dikarya</taxon>
        <taxon>Ascomycota</taxon>
        <taxon>Pezizomycotina</taxon>
        <taxon>Leotiomycetes</taxon>
        <taxon>Helotiales</taxon>
        <taxon>Tricladiaceae</taxon>
        <taxon>Cudoniella</taxon>
    </lineage>
</organism>
<dbReference type="Gene3D" id="3.60.20.10">
    <property type="entry name" value="Glutamine Phosphoribosylpyrophosphate, subunit 1, domain 1"/>
    <property type="match status" value="1"/>
</dbReference>
<dbReference type="PROSITE" id="PS51278">
    <property type="entry name" value="GATASE_TYPE_2"/>
    <property type="match status" value="1"/>
</dbReference>
<evidence type="ECO:0000256" key="1">
    <source>
        <dbReference type="SAM" id="MobiDB-lite"/>
    </source>
</evidence>
<dbReference type="CDD" id="cd01908">
    <property type="entry name" value="YafJ"/>
    <property type="match status" value="1"/>
</dbReference>
<dbReference type="GO" id="GO:0005737">
    <property type="term" value="C:cytoplasm"/>
    <property type="evidence" value="ECO:0007669"/>
    <property type="project" value="TreeGrafter"/>
</dbReference>
<evidence type="ECO:0000313" key="3">
    <source>
        <dbReference type="EMBL" id="KAF4632506.1"/>
    </source>
</evidence>
<dbReference type="InterPro" id="IPR029055">
    <property type="entry name" value="Ntn_hydrolases_N"/>
</dbReference>
<dbReference type="Proteomes" id="UP000566819">
    <property type="component" value="Unassembled WGS sequence"/>
</dbReference>
<dbReference type="SUPFAM" id="SSF56235">
    <property type="entry name" value="N-terminal nucleophile aminohydrolases (Ntn hydrolases)"/>
    <property type="match status" value="1"/>
</dbReference>
<feature type="domain" description="Glutamine amidotransferase type-2" evidence="2">
    <location>
        <begin position="2"/>
        <end position="354"/>
    </location>
</feature>
<dbReference type="Pfam" id="PF13522">
    <property type="entry name" value="GATase_6"/>
    <property type="match status" value="1"/>
</dbReference>
<dbReference type="InterPro" id="IPR052373">
    <property type="entry name" value="Gamma-glu_amide_hydrolase"/>
</dbReference>
<dbReference type="AlphaFoldDB" id="A0A8H4RNI9"/>
<dbReference type="GO" id="GO:0006751">
    <property type="term" value="P:glutathione catabolic process"/>
    <property type="evidence" value="ECO:0007669"/>
    <property type="project" value="TreeGrafter"/>
</dbReference>
<dbReference type="OrthoDB" id="444432at2759"/>
<evidence type="ECO:0000259" key="2">
    <source>
        <dbReference type="PROSITE" id="PS51278"/>
    </source>
</evidence>